<evidence type="ECO:0000256" key="8">
    <source>
        <dbReference type="PIRSR" id="PIRSR634016-1"/>
    </source>
</evidence>
<keyword evidence="3 12" id="KW-0645">Protease</keyword>
<dbReference type="AlphaFoldDB" id="A0A5S6QC43"/>
<evidence type="ECO:0000256" key="11">
    <source>
        <dbReference type="PIRSR" id="PIRSR634016-4"/>
    </source>
</evidence>
<dbReference type="STRING" id="70415.A0A5S6QC43"/>
<dbReference type="GO" id="GO:0008270">
    <property type="term" value="F:zinc ion binding"/>
    <property type="evidence" value="ECO:0007669"/>
    <property type="project" value="UniProtKB-UniRule"/>
</dbReference>
<evidence type="ECO:0000313" key="16">
    <source>
        <dbReference type="Proteomes" id="UP000046395"/>
    </source>
</evidence>
<feature type="site" description="Transition state stabilizer" evidence="11">
    <location>
        <position position="400"/>
    </location>
</feature>
<keyword evidence="2 12" id="KW-0031">Aminopeptidase</keyword>
<dbReference type="GO" id="GO:0042277">
    <property type="term" value="F:peptide binding"/>
    <property type="evidence" value="ECO:0007669"/>
    <property type="project" value="TreeGrafter"/>
</dbReference>
<keyword evidence="6 10" id="KW-0862">Zinc</keyword>
<comment type="similarity">
    <text evidence="1 12">Belongs to the peptidase M1 family.</text>
</comment>
<keyword evidence="7 12" id="KW-0482">Metalloprotease</keyword>
<dbReference type="PANTHER" id="PTHR11533">
    <property type="entry name" value="PROTEASE M1 ZINC METALLOPROTEASE"/>
    <property type="match status" value="1"/>
</dbReference>
<evidence type="ECO:0000259" key="13">
    <source>
        <dbReference type="Pfam" id="PF01433"/>
    </source>
</evidence>
<feature type="binding site" evidence="10">
    <location>
        <position position="314"/>
    </location>
    <ligand>
        <name>Zn(2+)</name>
        <dbReference type="ChEBI" id="CHEBI:29105"/>
        <note>catalytic</note>
    </ligand>
</feature>
<dbReference type="GO" id="GO:0006508">
    <property type="term" value="P:proteolysis"/>
    <property type="evidence" value="ECO:0007669"/>
    <property type="project" value="UniProtKB-KW"/>
</dbReference>
<evidence type="ECO:0000259" key="14">
    <source>
        <dbReference type="Pfam" id="PF11838"/>
    </source>
</evidence>
<dbReference type="Gene3D" id="1.25.50.20">
    <property type="match status" value="1"/>
</dbReference>
<dbReference type="FunFam" id="1.10.390.10:FF:000001">
    <property type="entry name" value="Aminopeptidase"/>
    <property type="match status" value="1"/>
</dbReference>
<dbReference type="GO" id="GO:0070006">
    <property type="term" value="F:metalloaminopeptidase activity"/>
    <property type="evidence" value="ECO:0007669"/>
    <property type="project" value="TreeGrafter"/>
</dbReference>
<dbReference type="SUPFAM" id="SSF55486">
    <property type="entry name" value="Metalloproteases ('zincins'), catalytic domain"/>
    <property type="match status" value="1"/>
</dbReference>
<dbReference type="Pfam" id="PF01433">
    <property type="entry name" value="Peptidase_M1"/>
    <property type="match status" value="1"/>
</dbReference>
<dbReference type="InterPro" id="IPR045357">
    <property type="entry name" value="Aminopeptidase_N-like_N"/>
</dbReference>
<evidence type="ECO:0000256" key="7">
    <source>
        <dbReference type="ARBA" id="ARBA00023049"/>
    </source>
</evidence>
<dbReference type="InterPro" id="IPR034016">
    <property type="entry name" value="M1_APN-typ"/>
</dbReference>
<dbReference type="GO" id="GO:0005737">
    <property type="term" value="C:cytoplasm"/>
    <property type="evidence" value="ECO:0007669"/>
    <property type="project" value="TreeGrafter"/>
</dbReference>
<evidence type="ECO:0000259" key="15">
    <source>
        <dbReference type="Pfam" id="PF17900"/>
    </source>
</evidence>
<dbReference type="InterPro" id="IPR014782">
    <property type="entry name" value="Peptidase_M1_dom"/>
</dbReference>
<dbReference type="InterPro" id="IPR024571">
    <property type="entry name" value="ERAP1-like_C_dom"/>
</dbReference>
<keyword evidence="5 12" id="KW-0378">Hydrolase</keyword>
<dbReference type="Pfam" id="PF11838">
    <property type="entry name" value="ERAP1_C"/>
    <property type="match status" value="1"/>
</dbReference>
<keyword evidence="4 10" id="KW-0479">Metal-binding</keyword>
<evidence type="ECO:0000256" key="5">
    <source>
        <dbReference type="ARBA" id="ARBA00022801"/>
    </source>
</evidence>
<dbReference type="GO" id="GO:0005615">
    <property type="term" value="C:extracellular space"/>
    <property type="evidence" value="ECO:0007669"/>
    <property type="project" value="TreeGrafter"/>
</dbReference>
<evidence type="ECO:0000256" key="6">
    <source>
        <dbReference type="ARBA" id="ARBA00022833"/>
    </source>
</evidence>
<dbReference type="Gene3D" id="2.60.40.1910">
    <property type="match status" value="1"/>
</dbReference>
<reference evidence="17" key="1">
    <citation type="submission" date="2019-12" db="UniProtKB">
        <authorList>
            <consortium name="WormBaseParasite"/>
        </authorList>
    </citation>
    <scope>IDENTIFICATION</scope>
</reference>
<dbReference type="InterPro" id="IPR027268">
    <property type="entry name" value="Peptidase_M4/M1_CTD_sf"/>
</dbReference>
<dbReference type="Gene3D" id="2.60.40.1730">
    <property type="entry name" value="tricorn interacting facor f3 domain"/>
    <property type="match status" value="1"/>
</dbReference>
<dbReference type="Gene3D" id="1.10.390.10">
    <property type="entry name" value="Neutral Protease Domain 2"/>
    <property type="match status" value="1"/>
</dbReference>
<evidence type="ECO:0000256" key="2">
    <source>
        <dbReference type="ARBA" id="ARBA00022438"/>
    </source>
</evidence>
<comment type="cofactor">
    <cofactor evidence="10 12">
        <name>Zn(2+)</name>
        <dbReference type="ChEBI" id="CHEBI:29105"/>
    </cofactor>
    <text evidence="10 12">Binds 1 zinc ion per subunit.</text>
</comment>
<dbReference type="InterPro" id="IPR001930">
    <property type="entry name" value="Peptidase_M1"/>
</dbReference>
<dbReference type="InterPro" id="IPR050344">
    <property type="entry name" value="Peptidase_M1_aminopeptidases"/>
</dbReference>
<evidence type="ECO:0000256" key="1">
    <source>
        <dbReference type="ARBA" id="ARBA00010136"/>
    </source>
</evidence>
<dbReference type="GO" id="GO:0043171">
    <property type="term" value="P:peptide catabolic process"/>
    <property type="evidence" value="ECO:0007669"/>
    <property type="project" value="TreeGrafter"/>
</dbReference>
<feature type="domain" description="ERAP1-like C-terminal" evidence="14">
    <location>
        <begin position="538"/>
        <end position="855"/>
    </location>
</feature>
<feature type="active site" description="Proton acceptor" evidence="8">
    <location>
        <position position="315"/>
    </location>
</feature>
<evidence type="ECO:0000256" key="12">
    <source>
        <dbReference type="RuleBase" id="RU364040"/>
    </source>
</evidence>
<dbReference type="Pfam" id="PF17900">
    <property type="entry name" value="Peptidase_M1_N"/>
    <property type="match status" value="1"/>
</dbReference>
<feature type="binding site" evidence="9">
    <location>
        <position position="806"/>
    </location>
    <ligand>
        <name>substrate</name>
    </ligand>
</feature>
<feature type="binding site" evidence="9">
    <location>
        <position position="144"/>
    </location>
    <ligand>
        <name>substrate</name>
    </ligand>
</feature>
<proteinExistence type="inferred from homology"/>
<accession>A0A5S6QC43</accession>
<dbReference type="GO" id="GO:0016020">
    <property type="term" value="C:membrane"/>
    <property type="evidence" value="ECO:0007669"/>
    <property type="project" value="TreeGrafter"/>
</dbReference>
<evidence type="ECO:0000256" key="9">
    <source>
        <dbReference type="PIRSR" id="PIRSR634016-2"/>
    </source>
</evidence>
<evidence type="ECO:0000313" key="17">
    <source>
        <dbReference type="WBParaSite" id="TMUE_1000004911.1"/>
    </source>
</evidence>
<sequence length="877" mass="100391">MNALLLEALMAERCNFRRLPTAVVPIHYDLRLKVLLSTDEFEGEEDVVVEFKEAVESITFNCCNIIVQWATLLLENEHFDDLPVAYDRKWSMATLEFPKQVDSNQRGTLKLRFTGELKKSMSGFYISTYQRGRHVVKLASTQFEPDDARCAFPCWDEPMFKATFKIALTIPSELVALSNTRALETVDLGTGWKRVEFATTPLMSTYLVAFAVGDFQYVEVFTNRGIPVRLYSTPGKSHMGHFALDVARRALDFFESYFDVEYTLDKCDLLAVPDFSMGASENWGLITFRELYVLMDPSMSSTVAKQNVALVVAHEVSHMWFGNLATMKWWTDLWLKEGFATWMEVKAVNQLFPEYDVWTQFALEHVREALMLDSMSSSHPIELPIILPSDIEENYDALSYSKGAAVVNMMEAYLGEEAFKAGIRQYLQTYAFSNAEADDLWRVLEEVSGMEVREMMGQWTRQEGYPVVRAQLRRDNGAVLLQLEQRRFVSSRRSNEQNNLLWKVPVTMNSPNLPSTKLHVLNNAQDIIELEGFENFHWLKLNVGLSGFYRVQYSMTLMSSLLPRIAEKLLPPVDRMQICDDLFALARAGKVSYVDFLDLLNNYKTEDEFIVLSCIISSLSVMLDCAQGQSFERPLHNFCRQFFEPLARRLGWQQAVEEKHTVSMLRSMVMDILSKCNDQNVIETANDLFCKYIIDGTPLLPDLRSMIFSSASRYGGFLVYEKLLDIYKKTTFSEVQRDCLRALGCSGRPEVLTSLTSLLDSDSIRIQDVHLALLGMVQTPAGRQEAWKFFQTCMENLAYRYGGTKRPLFQKSMEICTQYLCSADDATSVQLFFAEQMSSDPAVKRLVQQSVESIHLNAHMLKRDGQKLSDWLHAHGY</sequence>
<dbReference type="PRINTS" id="PR00756">
    <property type="entry name" value="ALADIPTASE"/>
</dbReference>
<feature type="binding site" evidence="9">
    <location>
        <begin position="278"/>
        <end position="282"/>
    </location>
    <ligand>
        <name>substrate</name>
    </ligand>
</feature>
<dbReference type="EC" id="3.4.11.-" evidence="12"/>
<protein>
    <recommendedName>
        <fullName evidence="12">Aminopeptidase</fullName>
        <ecNumber evidence="12">3.4.11.-</ecNumber>
    </recommendedName>
</protein>
<feature type="domain" description="Peptidase M1 membrane alanine aminopeptidase" evidence="13">
    <location>
        <begin position="242"/>
        <end position="459"/>
    </location>
</feature>
<evidence type="ECO:0000256" key="10">
    <source>
        <dbReference type="PIRSR" id="PIRSR634016-3"/>
    </source>
</evidence>
<dbReference type="CDD" id="cd09601">
    <property type="entry name" value="M1_APN-Q_like"/>
    <property type="match status" value="1"/>
</dbReference>
<feature type="binding site" evidence="10">
    <location>
        <position position="337"/>
    </location>
    <ligand>
        <name>Zn(2+)</name>
        <dbReference type="ChEBI" id="CHEBI:29105"/>
        <note>catalytic</note>
    </ligand>
</feature>
<name>A0A5S6QC43_TRIMR</name>
<dbReference type="InterPro" id="IPR042097">
    <property type="entry name" value="Aminopeptidase_N-like_N_sf"/>
</dbReference>
<dbReference type="WBParaSite" id="TMUE_1000004911.1">
    <property type="protein sequence ID" value="TMUE_1000004911.1"/>
    <property type="gene ID" value="WBGene00302550"/>
</dbReference>
<dbReference type="Proteomes" id="UP000046395">
    <property type="component" value="Unassembled WGS sequence"/>
</dbReference>
<feature type="binding site" evidence="10">
    <location>
        <position position="318"/>
    </location>
    <ligand>
        <name>Zn(2+)</name>
        <dbReference type="ChEBI" id="CHEBI:29105"/>
        <note>catalytic</note>
    </ligand>
</feature>
<dbReference type="SUPFAM" id="SSF63737">
    <property type="entry name" value="Leukotriene A4 hydrolase N-terminal domain"/>
    <property type="match status" value="1"/>
</dbReference>
<keyword evidence="16" id="KW-1185">Reference proteome</keyword>
<feature type="domain" description="Aminopeptidase N-like N-terminal" evidence="15">
    <location>
        <begin position="24"/>
        <end position="207"/>
    </location>
</feature>
<organism evidence="16 17">
    <name type="scientific">Trichuris muris</name>
    <name type="common">Mouse whipworm</name>
    <dbReference type="NCBI Taxonomy" id="70415"/>
    <lineage>
        <taxon>Eukaryota</taxon>
        <taxon>Metazoa</taxon>
        <taxon>Ecdysozoa</taxon>
        <taxon>Nematoda</taxon>
        <taxon>Enoplea</taxon>
        <taxon>Dorylaimia</taxon>
        <taxon>Trichinellida</taxon>
        <taxon>Trichuridae</taxon>
        <taxon>Trichuris</taxon>
    </lineage>
</organism>
<evidence type="ECO:0000256" key="4">
    <source>
        <dbReference type="ARBA" id="ARBA00022723"/>
    </source>
</evidence>
<evidence type="ECO:0000256" key="3">
    <source>
        <dbReference type="ARBA" id="ARBA00022670"/>
    </source>
</evidence>
<dbReference type="PANTHER" id="PTHR11533:SF174">
    <property type="entry name" value="PUROMYCIN-SENSITIVE AMINOPEPTIDASE-RELATED"/>
    <property type="match status" value="1"/>
</dbReference>